<feature type="compositionally biased region" description="Basic and acidic residues" evidence="1">
    <location>
        <begin position="107"/>
        <end position="119"/>
    </location>
</feature>
<gene>
    <name evidence="3" type="ORF">O181_092967</name>
</gene>
<dbReference type="EMBL" id="AVOT02059602">
    <property type="protein sequence ID" value="MBW0553252.1"/>
    <property type="molecule type" value="Genomic_DNA"/>
</dbReference>
<reference evidence="3" key="1">
    <citation type="submission" date="2021-03" db="EMBL/GenBank/DDBJ databases">
        <title>Draft genome sequence of rust myrtle Austropuccinia psidii MF-1, a brazilian biotype.</title>
        <authorList>
            <person name="Quecine M.C."/>
            <person name="Pachon D.M.R."/>
            <person name="Bonatelli M.L."/>
            <person name="Correr F.H."/>
            <person name="Franceschini L.M."/>
            <person name="Leite T.F."/>
            <person name="Margarido G.R.A."/>
            <person name="Almeida C.A."/>
            <person name="Ferrarezi J.A."/>
            <person name="Labate C.A."/>
        </authorList>
    </citation>
    <scope>NUCLEOTIDE SEQUENCE</scope>
    <source>
        <strain evidence="3">MF-1</strain>
    </source>
</reference>
<evidence type="ECO:0000313" key="4">
    <source>
        <dbReference type="Proteomes" id="UP000765509"/>
    </source>
</evidence>
<evidence type="ECO:0000256" key="1">
    <source>
        <dbReference type="SAM" id="MobiDB-lite"/>
    </source>
</evidence>
<proteinExistence type="predicted"/>
<dbReference type="AlphaFoldDB" id="A0A9Q3PA36"/>
<feature type="transmembrane region" description="Helical" evidence="2">
    <location>
        <begin position="12"/>
        <end position="31"/>
    </location>
</feature>
<evidence type="ECO:0000256" key="2">
    <source>
        <dbReference type="SAM" id="Phobius"/>
    </source>
</evidence>
<evidence type="ECO:0000313" key="3">
    <source>
        <dbReference type="EMBL" id="MBW0553252.1"/>
    </source>
</evidence>
<organism evidence="3 4">
    <name type="scientific">Austropuccinia psidii MF-1</name>
    <dbReference type="NCBI Taxonomy" id="1389203"/>
    <lineage>
        <taxon>Eukaryota</taxon>
        <taxon>Fungi</taxon>
        <taxon>Dikarya</taxon>
        <taxon>Basidiomycota</taxon>
        <taxon>Pucciniomycotina</taxon>
        <taxon>Pucciniomycetes</taxon>
        <taxon>Pucciniales</taxon>
        <taxon>Sphaerophragmiaceae</taxon>
        <taxon>Austropuccinia</taxon>
    </lineage>
</organism>
<name>A0A9Q3PA36_9BASI</name>
<keyword evidence="2" id="KW-0472">Membrane</keyword>
<keyword evidence="2" id="KW-1133">Transmembrane helix</keyword>
<sequence length="119" mass="13327">MLKVVMSWMVKKLRCFPILLVIHPIILFPSLLPRDSIVKSSPVPPETSNPLLVPFLLLHHTLTTLGLPVRPSPIQQSRNSHIVTSQQHQPVVTGALMEARGPGTQESRTHLEGSKRYKE</sequence>
<keyword evidence="2" id="KW-0812">Transmembrane</keyword>
<protein>
    <submittedName>
        <fullName evidence="3">Uncharacterized protein</fullName>
    </submittedName>
</protein>
<keyword evidence="4" id="KW-1185">Reference proteome</keyword>
<accession>A0A9Q3PA36</accession>
<dbReference type="Proteomes" id="UP000765509">
    <property type="component" value="Unassembled WGS sequence"/>
</dbReference>
<feature type="region of interest" description="Disordered" evidence="1">
    <location>
        <begin position="96"/>
        <end position="119"/>
    </location>
</feature>
<comment type="caution">
    <text evidence="3">The sequence shown here is derived from an EMBL/GenBank/DDBJ whole genome shotgun (WGS) entry which is preliminary data.</text>
</comment>